<evidence type="ECO:0000313" key="8">
    <source>
        <dbReference type="EMBL" id="KAF2143070.1"/>
    </source>
</evidence>
<evidence type="ECO:0000256" key="6">
    <source>
        <dbReference type="SAM" id="Phobius"/>
    </source>
</evidence>
<evidence type="ECO:0000256" key="2">
    <source>
        <dbReference type="ARBA" id="ARBA00022692"/>
    </source>
</evidence>
<reference evidence="8" key="1">
    <citation type="journal article" date="2020" name="Stud. Mycol.">
        <title>101 Dothideomycetes genomes: a test case for predicting lifestyles and emergence of pathogens.</title>
        <authorList>
            <person name="Haridas S."/>
            <person name="Albert R."/>
            <person name="Binder M."/>
            <person name="Bloem J."/>
            <person name="Labutti K."/>
            <person name="Salamov A."/>
            <person name="Andreopoulos B."/>
            <person name="Baker S."/>
            <person name="Barry K."/>
            <person name="Bills G."/>
            <person name="Bluhm B."/>
            <person name="Cannon C."/>
            <person name="Castanera R."/>
            <person name="Culley D."/>
            <person name="Daum C."/>
            <person name="Ezra D."/>
            <person name="Gonzalez J."/>
            <person name="Henrissat B."/>
            <person name="Kuo A."/>
            <person name="Liang C."/>
            <person name="Lipzen A."/>
            <person name="Lutzoni F."/>
            <person name="Magnuson J."/>
            <person name="Mondo S."/>
            <person name="Nolan M."/>
            <person name="Ohm R."/>
            <person name="Pangilinan J."/>
            <person name="Park H.-J."/>
            <person name="Ramirez L."/>
            <person name="Alfaro M."/>
            <person name="Sun H."/>
            <person name="Tritt A."/>
            <person name="Yoshinaga Y."/>
            <person name="Zwiers L.-H."/>
            <person name="Turgeon B."/>
            <person name="Goodwin S."/>
            <person name="Spatafora J."/>
            <person name="Crous P."/>
            <person name="Grigoriev I."/>
        </authorList>
    </citation>
    <scope>NUCLEOTIDE SEQUENCE</scope>
    <source>
        <strain evidence="8">CBS 121167</strain>
    </source>
</reference>
<dbReference type="AlphaFoldDB" id="A0A6A6BFY4"/>
<feature type="compositionally biased region" description="Acidic residues" evidence="5">
    <location>
        <begin position="59"/>
        <end position="72"/>
    </location>
</feature>
<dbReference type="GO" id="GO:1990961">
    <property type="term" value="P:xenobiotic detoxification by transmembrane export across the plasma membrane"/>
    <property type="evidence" value="ECO:0007669"/>
    <property type="project" value="TreeGrafter"/>
</dbReference>
<dbReference type="CDD" id="cd17323">
    <property type="entry name" value="MFS_Tpo1_MDR_like"/>
    <property type="match status" value="1"/>
</dbReference>
<feature type="transmembrane region" description="Helical" evidence="6">
    <location>
        <begin position="258"/>
        <end position="276"/>
    </location>
</feature>
<evidence type="ECO:0000256" key="4">
    <source>
        <dbReference type="ARBA" id="ARBA00023136"/>
    </source>
</evidence>
<dbReference type="GO" id="GO:0015244">
    <property type="term" value="F:fluconazole transmembrane transporter activity"/>
    <property type="evidence" value="ECO:0007669"/>
    <property type="project" value="TreeGrafter"/>
</dbReference>
<feature type="transmembrane region" description="Helical" evidence="6">
    <location>
        <begin position="351"/>
        <end position="375"/>
    </location>
</feature>
<dbReference type="PANTHER" id="PTHR23502">
    <property type="entry name" value="MAJOR FACILITATOR SUPERFAMILY"/>
    <property type="match status" value="1"/>
</dbReference>
<keyword evidence="3 6" id="KW-1133">Transmembrane helix</keyword>
<dbReference type="PANTHER" id="PTHR23502:SF23">
    <property type="entry name" value="FLUCONAZOLE RESISTANCE PROTEIN 1"/>
    <property type="match status" value="1"/>
</dbReference>
<evidence type="ECO:0000256" key="5">
    <source>
        <dbReference type="SAM" id="MobiDB-lite"/>
    </source>
</evidence>
<feature type="transmembrane region" description="Helical" evidence="6">
    <location>
        <begin position="462"/>
        <end position="481"/>
    </location>
</feature>
<feature type="transmembrane region" description="Helical" evidence="6">
    <location>
        <begin position="502"/>
        <end position="523"/>
    </location>
</feature>
<feature type="transmembrane region" description="Helical" evidence="6">
    <location>
        <begin position="423"/>
        <end position="442"/>
    </location>
</feature>
<proteinExistence type="predicted"/>
<dbReference type="RefSeq" id="XP_033398782.1">
    <property type="nucleotide sequence ID" value="XM_033536774.1"/>
</dbReference>
<dbReference type="Pfam" id="PF07690">
    <property type="entry name" value="MFS_1"/>
    <property type="match status" value="1"/>
</dbReference>
<keyword evidence="4 6" id="KW-0472">Membrane</keyword>
<dbReference type="EMBL" id="ML995483">
    <property type="protein sequence ID" value="KAF2143070.1"/>
    <property type="molecule type" value="Genomic_DNA"/>
</dbReference>
<dbReference type="GO" id="GO:0005886">
    <property type="term" value="C:plasma membrane"/>
    <property type="evidence" value="ECO:0007669"/>
    <property type="project" value="TreeGrafter"/>
</dbReference>
<dbReference type="Proteomes" id="UP000799438">
    <property type="component" value="Unassembled WGS sequence"/>
</dbReference>
<feature type="transmembrane region" description="Helical" evidence="6">
    <location>
        <begin position="282"/>
        <end position="303"/>
    </location>
</feature>
<feature type="transmembrane region" description="Helical" evidence="6">
    <location>
        <begin position="529"/>
        <end position="554"/>
    </location>
</feature>
<dbReference type="Gene3D" id="1.20.1250.20">
    <property type="entry name" value="MFS general substrate transporter like domains"/>
    <property type="match status" value="1"/>
</dbReference>
<feature type="transmembrane region" description="Helical" evidence="6">
    <location>
        <begin position="561"/>
        <end position="584"/>
    </location>
</feature>
<dbReference type="OrthoDB" id="3357846at2759"/>
<comment type="subcellular location">
    <subcellularLocation>
        <location evidence="1">Membrane</location>
        <topology evidence="1">Multi-pass membrane protein</topology>
    </subcellularLocation>
</comment>
<feature type="transmembrane region" description="Helical" evidence="6">
    <location>
        <begin position="227"/>
        <end position="246"/>
    </location>
</feature>
<sequence>MSDLIRDAPLGQLIRLVTRNRYLKYPEERPDFQCPDCYSHPDKRLDSAITDAFSPEVEPTQEEVEKPEEAEDPEKQRSDSSDDDTVDLEKSRTTDTTRSQRANLRRARTASSNRSAQTQLEHVITGTAAQRIITYADLERQFSIASLEKGPSRPIEPTHLDDGTILVDWYLTDDQENPQNWSAKKKAFVALQICLYTLAVYMGSAIYTPSELGVMRAFNVTLQDAFLGLSMYVLAYGIGPLLWSPLSEIPSIGRNPPYLITFGIFVVLIVPTALAPNFDTLIAMRFLLGWFGSPCLATGGASLGDMYSLIHLPYVLCMWALAATSGPALGPLISGFSVAAKNWRWSQWEMLWLAGPIWILLFLCLPETNPSTVLLRRAARLRKATGNKNLKSQSEIDQAHLSPREIIVDALWRPLQLILQDPSIAFTALYIALVYAIFYTFFESFPLVYERMYGFNVGQMGISFLSITVGVIIAISSYWSYLYFYATPRLLTKGLGLPEQRLLPALLACVLCPIGLFMFAWLARPSIHWIAPTIGVGIFTIGVFLVIQCIFLYLPLSYPQYAASLFAGNDFARSTLAAGAVHFATPMFDGLGVDGGVSLLAGLTLVCCVGVWALWWWGPQLRARSRFAAK</sequence>
<feature type="transmembrane region" description="Helical" evidence="6">
    <location>
        <begin position="315"/>
        <end position="339"/>
    </location>
</feature>
<accession>A0A6A6BFY4</accession>
<feature type="domain" description="Major facilitator superfamily (MFS) profile" evidence="7">
    <location>
        <begin position="189"/>
        <end position="630"/>
    </location>
</feature>
<evidence type="ECO:0000256" key="3">
    <source>
        <dbReference type="ARBA" id="ARBA00022989"/>
    </source>
</evidence>
<feature type="region of interest" description="Disordered" evidence="5">
    <location>
        <begin position="55"/>
        <end position="118"/>
    </location>
</feature>
<dbReference type="InterPro" id="IPR020846">
    <property type="entry name" value="MFS_dom"/>
</dbReference>
<dbReference type="InterPro" id="IPR036259">
    <property type="entry name" value="MFS_trans_sf"/>
</dbReference>
<evidence type="ECO:0000313" key="9">
    <source>
        <dbReference type="Proteomes" id="UP000799438"/>
    </source>
</evidence>
<dbReference type="InterPro" id="IPR011701">
    <property type="entry name" value="MFS"/>
</dbReference>
<name>A0A6A6BFY4_9PEZI</name>
<protein>
    <recommendedName>
        <fullName evidence="7">Major facilitator superfamily (MFS) profile domain-containing protein</fullName>
    </recommendedName>
</protein>
<gene>
    <name evidence="8" type="ORF">K452DRAFT_225726</name>
</gene>
<dbReference type="SUPFAM" id="SSF103473">
    <property type="entry name" value="MFS general substrate transporter"/>
    <property type="match status" value="1"/>
</dbReference>
<dbReference type="PROSITE" id="PS50850">
    <property type="entry name" value="MFS"/>
    <property type="match status" value="1"/>
</dbReference>
<dbReference type="GeneID" id="54294270"/>
<feature type="transmembrane region" description="Helical" evidence="6">
    <location>
        <begin position="187"/>
        <end position="207"/>
    </location>
</feature>
<feature type="transmembrane region" description="Helical" evidence="6">
    <location>
        <begin position="596"/>
        <end position="617"/>
    </location>
</feature>
<keyword evidence="9" id="KW-1185">Reference proteome</keyword>
<organism evidence="8 9">
    <name type="scientific">Aplosporella prunicola CBS 121167</name>
    <dbReference type="NCBI Taxonomy" id="1176127"/>
    <lineage>
        <taxon>Eukaryota</taxon>
        <taxon>Fungi</taxon>
        <taxon>Dikarya</taxon>
        <taxon>Ascomycota</taxon>
        <taxon>Pezizomycotina</taxon>
        <taxon>Dothideomycetes</taxon>
        <taxon>Dothideomycetes incertae sedis</taxon>
        <taxon>Botryosphaeriales</taxon>
        <taxon>Aplosporellaceae</taxon>
        <taxon>Aplosporella</taxon>
    </lineage>
</organism>
<evidence type="ECO:0000256" key="1">
    <source>
        <dbReference type="ARBA" id="ARBA00004141"/>
    </source>
</evidence>
<keyword evidence="2 6" id="KW-0812">Transmembrane</keyword>
<evidence type="ECO:0000259" key="7">
    <source>
        <dbReference type="PROSITE" id="PS50850"/>
    </source>
</evidence>
<dbReference type="FunFam" id="1.20.1250.20:FF:000011">
    <property type="entry name" value="MFS multidrug transporter, putative"/>
    <property type="match status" value="1"/>
</dbReference>